<evidence type="ECO:0000259" key="3">
    <source>
        <dbReference type="Pfam" id="PF00266"/>
    </source>
</evidence>
<feature type="domain" description="Aminotransferase class V" evidence="3">
    <location>
        <begin position="136"/>
        <end position="229"/>
    </location>
</feature>
<reference evidence="4" key="1">
    <citation type="submission" date="2018-05" db="EMBL/GenBank/DDBJ databases">
        <authorList>
            <person name="Lanie J.A."/>
            <person name="Ng W.-L."/>
            <person name="Kazmierczak K.M."/>
            <person name="Andrzejewski T.M."/>
            <person name="Davidsen T.M."/>
            <person name="Wayne K.J."/>
            <person name="Tettelin H."/>
            <person name="Glass J.I."/>
            <person name="Rusch D."/>
            <person name="Podicherti R."/>
            <person name="Tsui H.-C.T."/>
            <person name="Winkler M.E."/>
        </authorList>
    </citation>
    <scope>NUCLEOTIDE SEQUENCE</scope>
</reference>
<dbReference type="InterPro" id="IPR015424">
    <property type="entry name" value="PyrdxlP-dep_Trfase"/>
</dbReference>
<sequence>MNQDQRVQRYEDIGVRPFINCIGTITTLSGSLILPEVRQAMVEACTRYVQIDELMEGVGARIAEVMQCEWGLVTNGCAAALTQLTAACVAGTDAEKMKRLPDTTGMKNEVIVQRSHRVGYDRAITAVGTRFVEVTTHGELEAAYSDRTAMLFLFGDASERGEITVQEMAASGRAHGVPSIVDAAAEQPNVPNWYLQQGVDAVAYSGGKCMRGPQASGLVLGRKELLRAAFANGSPHGSIGRPMKAGKEEIMGLLAAVEQWVLRDHKVELREWDRRLQVIADTVSAFDS</sequence>
<protein>
    <recommendedName>
        <fullName evidence="3">Aminotransferase class V domain-containing protein</fullName>
    </recommendedName>
</protein>
<keyword evidence="2" id="KW-0663">Pyridoxal phosphate</keyword>
<feature type="non-terminal residue" evidence="4">
    <location>
        <position position="288"/>
    </location>
</feature>
<dbReference type="PANTHER" id="PTHR32328:SF0">
    <property type="entry name" value="L-SERYL-TRNA(SEC) SELENIUM TRANSFERASE"/>
    <property type="match status" value="1"/>
</dbReference>
<dbReference type="SUPFAM" id="SSF53383">
    <property type="entry name" value="PLP-dependent transferases"/>
    <property type="match status" value="1"/>
</dbReference>
<dbReference type="PANTHER" id="PTHR32328">
    <property type="entry name" value="L-SERYL-TRNA(SEC) SELENIUM TRANSFERASE"/>
    <property type="match status" value="1"/>
</dbReference>
<dbReference type="InterPro" id="IPR000192">
    <property type="entry name" value="Aminotrans_V_dom"/>
</dbReference>
<dbReference type="GO" id="GO:0004125">
    <property type="term" value="F:L-seryl-tRNA(Sec) selenium transferase activity"/>
    <property type="evidence" value="ECO:0007669"/>
    <property type="project" value="TreeGrafter"/>
</dbReference>
<comment type="cofactor">
    <cofactor evidence="1">
        <name>pyridoxal 5'-phosphate</name>
        <dbReference type="ChEBI" id="CHEBI:597326"/>
    </cofactor>
</comment>
<dbReference type="InterPro" id="IPR015421">
    <property type="entry name" value="PyrdxlP-dep_Trfase_major"/>
</dbReference>
<dbReference type="Gene3D" id="3.40.640.10">
    <property type="entry name" value="Type I PLP-dependent aspartate aminotransferase-like (Major domain)"/>
    <property type="match status" value="1"/>
</dbReference>
<dbReference type="EMBL" id="UINC01046256">
    <property type="protein sequence ID" value="SVB54032.1"/>
    <property type="molecule type" value="Genomic_DNA"/>
</dbReference>
<evidence type="ECO:0000313" key="4">
    <source>
        <dbReference type="EMBL" id="SVB54032.1"/>
    </source>
</evidence>
<dbReference type="AlphaFoldDB" id="A0A382EUP6"/>
<dbReference type="Pfam" id="PF00266">
    <property type="entry name" value="Aminotran_5"/>
    <property type="match status" value="1"/>
</dbReference>
<evidence type="ECO:0000256" key="1">
    <source>
        <dbReference type="ARBA" id="ARBA00001933"/>
    </source>
</evidence>
<evidence type="ECO:0000256" key="2">
    <source>
        <dbReference type="ARBA" id="ARBA00022898"/>
    </source>
</evidence>
<accession>A0A382EUP6</accession>
<organism evidence="4">
    <name type="scientific">marine metagenome</name>
    <dbReference type="NCBI Taxonomy" id="408172"/>
    <lineage>
        <taxon>unclassified sequences</taxon>
        <taxon>metagenomes</taxon>
        <taxon>ecological metagenomes</taxon>
    </lineage>
</organism>
<proteinExistence type="predicted"/>
<gene>
    <name evidence="4" type="ORF">METZ01_LOCUS206886</name>
</gene>
<name>A0A382EUP6_9ZZZZ</name>